<keyword evidence="3 4" id="KW-0413">Isomerase</keyword>
<keyword evidence="2 3" id="KW-0057">Aromatic amino acid biosynthesis</keyword>
<keyword evidence="5" id="KW-1185">Reference proteome</keyword>
<organism evidence="4 5">
    <name type="scientific">Bacillus mesophilum</name>
    <dbReference type="NCBI Taxonomy" id="1071718"/>
    <lineage>
        <taxon>Bacteria</taxon>
        <taxon>Bacillati</taxon>
        <taxon>Bacillota</taxon>
        <taxon>Bacilli</taxon>
        <taxon>Bacillales</taxon>
        <taxon>Bacillaceae</taxon>
        <taxon>Bacillus</taxon>
    </lineage>
</organism>
<feature type="binding site" evidence="2">
    <location>
        <position position="6"/>
    </location>
    <ligand>
        <name>prephenate</name>
        <dbReference type="ChEBI" id="CHEBI:29934"/>
    </ligand>
</feature>
<dbReference type="GO" id="GO:0008652">
    <property type="term" value="P:amino acid biosynthetic process"/>
    <property type="evidence" value="ECO:0007669"/>
    <property type="project" value="UniProtKB-UniRule"/>
</dbReference>
<dbReference type="UniPathway" id="UPA00120">
    <property type="reaction ID" value="UER00203"/>
</dbReference>
<dbReference type="RefSeq" id="WP_151573082.1">
    <property type="nucleotide sequence ID" value="NZ_WBOT01000002.1"/>
</dbReference>
<dbReference type="PANTHER" id="PTHR21164:SF0">
    <property type="entry name" value="CHORISMATE MUTASE AROH"/>
    <property type="match status" value="1"/>
</dbReference>
<dbReference type="PANTHER" id="PTHR21164">
    <property type="entry name" value="CHORISMATE MUTASE"/>
    <property type="match status" value="1"/>
</dbReference>
<dbReference type="InterPro" id="IPR008243">
    <property type="entry name" value="Chorismate_mutase_AroH"/>
</dbReference>
<dbReference type="GO" id="GO:0009073">
    <property type="term" value="P:aromatic amino acid family biosynthetic process"/>
    <property type="evidence" value="ECO:0007669"/>
    <property type="project" value="UniProtKB-UniRule"/>
</dbReference>
<dbReference type="PIRSF" id="PIRSF005965">
    <property type="entry name" value="Chor_mut_AroH"/>
    <property type="match status" value="1"/>
</dbReference>
<dbReference type="AlphaFoldDB" id="A0A7V7UVU7"/>
<dbReference type="CDD" id="cd02185">
    <property type="entry name" value="AroH"/>
    <property type="match status" value="1"/>
</dbReference>
<evidence type="ECO:0000256" key="2">
    <source>
        <dbReference type="PIRSR" id="PIRSR005965-1"/>
    </source>
</evidence>
<dbReference type="GO" id="GO:0004106">
    <property type="term" value="F:chorismate mutase activity"/>
    <property type="evidence" value="ECO:0007669"/>
    <property type="project" value="UniProtKB-UniRule"/>
</dbReference>
<evidence type="ECO:0000256" key="3">
    <source>
        <dbReference type="PROSITE-ProRule" id="PRU00514"/>
    </source>
</evidence>
<keyword evidence="2 3" id="KW-0028">Amino-acid biosynthesis</keyword>
<name>A0A7V7UVU7_9BACI</name>
<reference evidence="4 5" key="1">
    <citation type="journal article" date="2014" name="Arch. Microbiol.">
        <title>Bacillus mesophilum sp. nov., strain IITR-54T, a novel 4-chlorobiphenyl dechlorinating bacterium.</title>
        <authorList>
            <person name="Manickam N."/>
            <person name="Singh N.K."/>
            <person name="Bajaj A."/>
            <person name="Kumar R.M."/>
            <person name="Kaur G."/>
            <person name="Kaur N."/>
            <person name="Bala M."/>
            <person name="Kumar A."/>
            <person name="Mayilraj S."/>
        </authorList>
    </citation>
    <scope>NUCLEOTIDE SEQUENCE [LARGE SCALE GENOMIC DNA]</scope>
    <source>
        <strain evidence="4 5">IITR-54</strain>
    </source>
</reference>
<evidence type="ECO:0000313" key="5">
    <source>
        <dbReference type="Proteomes" id="UP000441354"/>
    </source>
</evidence>
<comment type="caution">
    <text evidence="4">The sequence shown here is derived from an EMBL/GenBank/DDBJ whole genome shotgun (WGS) entry which is preliminary data.</text>
</comment>
<dbReference type="OrthoDB" id="9802232at2"/>
<dbReference type="Pfam" id="PF07736">
    <property type="entry name" value="CM_1"/>
    <property type="match status" value="1"/>
</dbReference>
<evidence type="ECO:0000313" key="4">
    <source>
        <dbReference type="EMBL" id="KAB2333681.1"/>
    </source>
</evidence>
<dbReference type="GO" id="GO:0046417">
    <property type="term" value="P:chorismate metabolic process"/>
    <property type="evidence" value="ECO:0007669"/>
    <property type="project" value="TreeGrafter"/>
</dbReference>
<gene>
    <name evidence="4" type="primary">aroH</name>
    <name evidence="4" type="ORF">F7732_06225</name>
</gene>
<dbReference type="Proteomes" id="UP000441354">
    <property type="component" value="Unassembled WGS sequence"/>
</dbReference>
<evidence type="ECO:0000256" key="1">
    <source>
        <dbReference type="NCBIfam" id="TIGR01796"/>
    </source>
</evidence>
<dbReference type="SUPFAM" id="SSF55298">
    <property type="entry name" value="YjgF-like"/>
    <property type="match status" value="1"/>
</dbReference>
<dbReference type="InterPro" id="IPR035959">
    <property type="entry name" value="RutC-like_sf"/>
</dbReference>
<feature type="binding site" evidence="2">
    <location>
        <position position="89"/>
    </location>
    <ligand>
        <name>prephenate</name>
        <dbReference type="ChEBI" id="CHEBI:29934"/>
    </ligand>
</feature>
<dbReference type="NCBIfam" id="TIGR01796">
    <property type="entry name" value="CM_mono_aroH"/>
    <property type="match status" value="1"/>
</dbReference>
<dbReference type="EC" id="5.4.99.5" evidence="1 3"/>
<accession>A0A7V7UVU7</accession>
<dbReference type="PROSITE" id="PS51167">
    <property type="entry name" value="CHORISMATE_MUT_1"/>
    <property type="match status" value="1"/>
</dbReference>
<proteinExistence type="predicted"/>
<dbReference type="Gene3D" id="3.30.1330.40">
    <property type="entry name" value="RutC-like"/>
    <property type="match status" value="1"/>
</dbReference>
<comment type="catalytic activity">
    <reaction evidence="3">
        <text>chorismate = prephenate</text>
        <dbReference type="Rhea" id="RHEA:13897"/>
        <dbReference type="ChEBI" id="CHEBI:29748"/>
        <dbReference type="ChEBI" id="CHEBI:29934"/>
        <dbReference type="EC" id="5.4.99.5"/>
    </reaction>
</comment>
<protein>
    <recommendedName>
        <fullName evidence="1 3">chorismate mutase</fullName>
        <ecNumber evidence="1 3">5.4.99.5</ecNumber>
    </recommendedName>
</protein>
<dbReference type="EMBL" id="WBOT01000002">
    <property type="protein sequence ID" value="KAB2333681.1"/>
    <property type="molecule type" value="Genomic_DNA"/>
</dbReference>
<sequence>MIRGIRGATTVDENSEKLILEETEMLLKEIIKENKLEAEQVASVLFSVTEDLTACFPAKAMRAIDGWKYVPVMCTREIPVPESLSLCVRVMMHVNTSKSQQEINHIYLRNAISLRPDLAETEKE</sequence>
<feature type="binding site" evidence="2">
    <location>
        <position position="107"/>
    </location>
    <ligand>
        <name>prephenate</name>
        <dbReference type="ChEBI" id="CHEBI:29934"/>
    </ligand>
</feature>